<evidence type="ECO:0000256" key="1">
    <source>
        <dbReference type="SAM" id="MobiDB-lite"/>
    </source>
</evidence>
<protein>
    <submittedName>
        <fullName evidence="2">Uncharacterized protein</fullName>
    </submittedName>
</protein>
<sequence length="94" mass="10308">MGADRSAGVGGRPNGRADRKPISASSSSLLFPCSVTEAFQYLPASKAHLPDRNDFIAYRFDRLVRPSFPPIPAIPVRSCQGETPVFRNGRNFQD</sequence>
<organism evidence="2 3">
    <name type="scientific">Nesidiocoris tenuis</name>
    <dbReference type="NCBI Taxonomy" id="355587"/>
    <lineage>
        <taxon>Eukaryota</taxon>
        <taxon>Metazoa</taxon>
        <taxon>Ecdysozoa</taxon>
        <taxon>Arthropoda</taxon>
        <taxon>Hexapoda</taxon>
        <taxon>Insecta</taxon>
        <taxon>Pterygota</taxon>
        <taxon>Neoptera</taxon>
        <taxon>Paraneoptera</taxon>
        <taxon>Hemiptera</taxon>
        <taxon>Heteroptera</taxon>
        <taxon>Panheteroptera</taxon>
        <taxon>Cimicomorpha</taxon>
        <taxon>Miridae</taxon>
        <taxon>Dicyphina</taxon>
        <taxon>Nesidiocoris</taxon>
    </lineage>
</organism>
<feature type="region of interest" description="Disordered" evidence="1">
    <location>
        <begin position="1"/>
        <end position="26"/>
    </location>
</feature>
<reference evidence="2 3" key="1">
    <citation type="submission" date="2023-09" db="EMBL/GenBank/DDBJ databases">
        <title>Nesidiocoris tenuis whole genome shotgun sequence.</title>
        <authorList>
            <person name="Shibata T."/>
            <person name="Shimoda M."/>
            <person name="Kobayashi T."/>
            <person name="Uehara T."/>
        </authorList>
    </citation>
    <scope>NUCLEOTIDE SEQUENCE [LARGE SCALE GENOMIC DNA]</scope>
    <source>
        <strain evidence="2 3">Japan</strain>
    </source>
</reference>
<name>A0ABN7A680_9HEMI</name>
<keyword evidence="3" id="KW-1185">Reference proteome</keyword>
<evidence type="ECO:0000313" key="2">
    <source>
        <dbReference type="EMBL" id="BES87669.1"/>
    </source>
</evidence>
<accession>A0ABN7A680</accession>
<evidence type="ECO:0000313" key="3">
    <source>
        <dbReference type="Proteomes" id="UP001307889"/>
    </source>
</evidence>
<dbReference type="Proteomes" id="UP001307889">
    <property type="component" value="Chromosome 1"/>
</dbReference>
<dbReference type="EMBL" id="AP028909">
    <property type="protein sequence ID" value="BES87669.1"/>
    <property type="molecule type" value="Genomic_DNA"/>
</dbReference>
<proteinExistence type="predicted"/>
<gene>
    <name evidence="2" type="ORF">NTJ_00474</name>
</gene>